<dbReference type="EnsemblMetazoa" id="AARA014727-RA">
    <property type="protein sequence ID" value="AARA014727-PA"/>
    <property type="gene ID" value="AARA014727"/>
</dbReference>
<dbReference type="AlphaFoldDB" id="A0A182IGZ2"/>
<accession>A0A182IGZ2</accession>
<dbReference type="Proteomes" id="UP000075840">
    <property type="component" value="Unassembled WGS sequence"/>
</dbReference>
<sequence>MLRPVTNVFVIVSSHYVQQQSSVVSRNTVSNISRQSATNVVRTADVLFPSSPCDGAAAAAVA</sequence>
<keyword evidence="2" id="KW-1185">Reference proteome</keyword>
<proteinExistence type="predicted"/>
<evidence type="ECO:0000313" key="2">
    <source>
        <dbReference type="Proteomes" id="UP000075840"/>
    </source>
</evidence>
<organism evidence="1 2">
    <name type="scientific">Anopheles arabiensis</name>
    <name type="common">Mosquito</name>
    <dbReference type="NCBI Taxonomy" id="7173"/>
    <lineage>
        <taxon>Eukaryota</taxon>
        <taxon>Metazoa</taxon>
        <taxon>Ecdysozoa</taxon>
        <taxon>Arthropoda</taxon>
        <taxon>Hexapoda</taxon>
        <taxon>Insecta</taxon>
        <taxon>Pterygota</taxon>
        <taxon>Neoptera</taxon>
        <taxon>Endopterygota</taxon>
        <taxon>Diptera</taxon>
        <taxon>Nematocera</taxon>
        <taxon>Culicoidea</taxon>
        <taxon>Culicidae</taxon>
        <taxon>Anophelinae</taxon>
        <taxon>Anopheles</taxon>
    </lineage>
</organism>
<evidence type="ECO:0000313" key="1">
    <source>
        <dbReference type="EnsemblMetazoa" id="AARA014727-PA"/>
    </source>
</evidence>
<name>A0A182IGZ2_ANOAR</name>
<protein>
    <submittedName>
        <fullName evidence="1">Uncharacterized protein</fullName>
    </submittedName>
</protein>
<dbReference type="VEuPathDB" id="VectorBase:AARA014727"/>
<reference evidence="1" key="1">
    <citation type="submission" date="2022-08" db="UniProtKB">
        <authorList>
            <consortium name="EnsemblMetazoa"/>
        </authorList>
    </citation>
    <scope>IDENTIFICATION</scope>
    <source>
        <strain evidence="1">Dongola</strain>
    </source>
</reference>
<dbReference type="EMBL" id="APCN01002331">
    <property type="status" value="NOT_ANNOTATED_CDS"/>
    <property type="molecule type" value="Genomic_DNA"/>
</dbReference>